<dbReference type="InterPro" id="IPR013520">
    <property type="entry name" value="Ribonucl_H"/>
</dbReference>
<keyword evidence="2" id="KW-0472">Membrane</keyword>
<feature type="transmembrane region" description="Helical" evidence="2">
    <location>
        <begin position="1405"/>
        <end position="1425"/>
    </location>
</feature>
<dbReference type="InterPro" id="IPR036397">
    <property type="entry name" value="RNaseH_sf"/>
</dbReference>
<dbReference type="SUPFAM" id="SSF53098">
    <property type="entry name" value="Ribonuclease H-like"/>
    <property type="match status" value="1"/>
</dbReference>
<dbReference type="PANTHER" id="PTHR33739">
    <property type="entry name" value="OS07G0681500 PROTEIN"/>
    <property type="match status" value="1"/>
</dbReference>
<reference evidence="4 5" key="1">
    <citation type="submission" date="2018-04" db="EMBL/GenBank/DDBJ databases">
        <authorList>
            <person name="Vogel A."/>
        </authorList>
    </citation>
    <scope>NUCLEOTIDE SEQUENCE [LARGE SCALE GENOMIC DNA]</scope>
</reference>
<organism evidence="4 5">
    <name type="scientific">Cuscuta campestris</name>
    <dbReference type="NCBI Taxonomy" id="132261"/>
    <lineage>
        <taxon>Eukaryota</taxon>
        <taxon>Viridiplantae</taxon>
        <taxon>Streptophyta</taxon>
        <taxon>Embryophyta</taxon>
        <taxon>Tracheophyta</taxon>
        <taxon>Spermatophyta</taxon>
        <taxon>Magnoliopsida</taxon>
        <taxon>eudicotyledons</taxon>
        <taxon>Gunneridae</taxon>
        <taxon>Pentapetalae</taxon>
        <taxon>asterids</taxon>
        <taxon>lamiids</taxon>
        <taxon>Solanales</taxon>
        <taxon>Convolvulaceae</taxon>
        <taxon>Cuscuteae</taxon>
        <taxon>Cuscuta</taxon>
        <taxon>Cuscuta subgen. Grammica</taxon>
        <taxon>Cuscuta sect. Cleistogrammica</taxon>
    </lineage>
</organism>
<dbReference type="InterPro" id="IPR039638">
    <property type="entry name" value="MED33A/B"/>
</dbReference>
<feature type="region of interest" description="Disordered" evidence="1">
    <location>
        <begin position="1030"/>
        <end position="1052"/>
    </location>
</feature>
<dbReference type="PANTHER" id="PTHR33739:SF7">
    <property type="entry name" value="MEDIATOR OF RNA POLYMERASE II TRANSCRIPTION SUBUNIT 33B"/>
    <property type="match status" value="1"/>
</dbReference>
<dbReference type="SMART" id="SM00479">
    <property type="entry name" value="EXOIII"/>
    <property type="match status" value="1"/>
</dbReference>
<feature type="transmembrane region" description="Helical" evidence="2">
    <location>
        <begin position="1497"/>
        <end position="1519"/>
    </location>
</feature>
<dbReference type="GO" id="GO:0016592">
    <property type="term" value="C:mediator complex"/>
    <property type="evidence" value="ECO:0007669"/>
    <property type="project" value="InterPro"/>
</dbReference>
<evidence type="ECO:0000256" key="2">
    <source>
        <dbReference type="SAM" id="Phobius"/>
    </source>
</evidence>
<evidence type="ECO:0000256" key="1">
    <source>
        <dbReference type="SAM" id="MobiDB-lite"/>
    </source>
</evidence>
<protein>
    <recommendedName>
        <fullName evidence="3">Exonuclease domain-containing protein</fullName>
    </recommendedName>
</protein>
<evidence type="ECO:0000259" key="3">
    <source>
        <dbReference type="SMART" id="SM00479"/>
    </source>
</evidence>
<gene>
    <name evidence="4" type="ORF">CCAM_LOCUS43897</name>
</gene>
<evidence type="ECO:0000313" key="5">
    <source>
        <dbReference type="Proteomes" id="UP000595140"/>
    </source>
</evidence>
<dbReference type="GO" id="GO:0003676">
    <property type="term" value="F:nucleic acid binding"/>
    <property type="evidence" value="ECO:0007669"/>
    <property type="project" value="InterPro"/>
</dbReference>
<keyword evidence="5" id="KW-1185">Reference proteome</keyword>
<keyword evidence="2" id="KW-1133">Transmembrane helix</keyword>
<sequence length="1522" mass="167186">MDCAIVGGGSDGSLDLCARVCLVDEDEKIIFHSYVLPHISITDYRYEITGLTEEHMREATPIVEVGEKILEILQNGEAIWKVRMDGGRAKVLVGHNLTRFLDCLRIYYPDHLLRDTAKYQPLAKTNFVSHTFKYLAKTYLGYAIQEGVHDTYQDCVTAMRLYKRMRFQDHGWGQNEEGPLASQDSPTGFGSYSLKELERMTPDELLEISKPNYQCWKQSSSIMAAAAMASPWDTVLELTKMAQDRGTDPLVYSFQISSTLNAAGVSIPSPDFAAVLVSHICWSNNVSIAWKFLEKALTLRVVPPLSVLALLSTRVIPNRKIYPVAYRLYMELMKRYIFSLKSLINGPNYQLIMESVNQTLNLSQTFGLPDFETGLVLVEFIFKTVWELVDASLDDEGLLELSAGKESMWPIRTQDMEIDNRDACDGKRVEQNELFLKMNTILATEIVGEFFQNKVTSKILYLARRNMPSYWEPFIQNLQLLASNSTAIRNSKSISPEALLQLTCDTDVFLSRDGKTSTLHRLHAVVDSSLASFASRCHGTSPSAYWLPIDLFLEDSLDGSQVIATSAAETLTVLVKALQAVNCTTWQDTFLGLWVAALRLVQRERHLSEGPVPRLDTCLCMVLSITPLAIANIIEEEESELNLANQGKSSSGQRRQALISSLKQLDDYEGLLTPPLQVVSVANQAAAKAMMFLSGMSVSSGYFDGVSLNDMPLNCAGNLRHLVVEACIARNVLDTSAYFWPGYVKGRCNQIPCGISGQVPGWSSLMKGSPLTPPMMSVLVSTPASSLAELEKIYEFAVNGSDEEKISAATVLCGASLTRGWNIQEHIVMFITRLLSPPVPKDHTGCESHLIGCAPFLNVLLVGISSIDCMQTLSLHGLVPQLAGALMPICEVFGSCAPTVSWAVTKEELSSHAVFSNAFTLLLKLWRFDEPPFESAAGELSRVTPEYLLLVRNRQLASNNQFKCKRFSRLLDPWPSEPVFMDSFPKLKCWYRQNLACLCSTLSGLVHGTPVHQLVEALLSFMFRKLSRGGGQPLTPPTTSGSSSSSGPGDELSDRLKVPAWDILEALPFALDAALTACAHGRLSPRELTTGIKDLADFLPASLATIISYFSAEVTRGLWKPASMNGTDWPSPAANLASVEQQIKKTLAATGVHVPSLPVDGSSVSTLPLPLAVLLSLTITYKLDKDTGRFLNFVGCSMNNLATVCPWPCMPIIVSLWAQKIKRWSDFLVFSASRTVFHHNRDAVVQLLRVCFKATLGLNNSITSTSGGVGALLGHGLVSHFSGSISPSAPGIMYLRVHRAVRNALFMTEEIVSLLMSTVGDVANPAENLEKLKKTKHGLRYGQVSLVSALARLKLAASLGASLIWITGGLSLVQSLIHETLPSWFISVQKHEPLPPGVEMMRGHALAYFTVLCMAFALGVGPLGPRRSNVLARHMEFLASALEGKISLGCNEATWRAYLSGFVSMMVVSTPNWVREVDVRVVKRLSKGLKQWKEEDLAVALLGVSGVAGMAEAAEMIILRRV</sequence>
<dbReference type="EMBL" id="OOIL02006792">
    <property type="protein sequence ID" value="VFR02122.1"/>
    <property type="molecule type" value="Genomic_DNA"/>
</dbReference>
<keyword evidence="2" id="KW-0812">Transmembrane</keyword>
<dbReference type="Pfam" id="PF00929">
    <property type="entry name" value="RNase_T"/>
    <property type="match status" value="1"/>
</dbReference>
<dbReference type="Proteomes" id="UP000595140">
    <property type="component" value="Unassembled WGS sequence"/>
</dbReference>
<dbReference type="InterPro" id="IPR012337">
    <property type="entry name" value="RNaseH-like_sf"/>
</dbReference>
<name>A0A484NKV0_9ASTE</name>
<evidence type="ECO:0000313" key="4">
    <source>
        <dbReference type="EMBL" id="VFR02122.1"/>
    </source>
</evidence>
<dbReference type="GO" id="GO:2000762">
    <property type="term" value="P:regulation of phenylpropanoid metabolic process"/>
    <property type="evidence" value="ECO:0007669"/>
    <property type="project" value="InterPro"/>
</dbReference>
<accession>A0A484NKV0</accession>
<feature type="domain" description="Exonuclease" evidence="3">
    <location>
        <begin position="1"/>
        <end position="171"/>
    </location>
</feature>
<feature type="compositionally biased region" description="Low complexity" evidence="1">
    <location>
        <begin position="1037"/>
        <end position="1049"/>
    </location>
</feature>
<proteinExistence type="predicted"/>
<dbReference type="OrthoDB" id="625764at2759"/>
<dbReference type="Gene3D" id="3.30.420.10">
    <property type="entry name" value="Ribonuclease H-like superfamily/Ribonuclease H"/>
    <property type="match status" value="1"/>
</dbReference>